<sequence length="75" mass="7852">MWAQAAGVEYPLPCRIAPGAVWPADVRQRGDARALTVVTGLACAGVGADYRVGTITPWQAMHGACARQAATALRM</sequence>
<reference evidence="1 2" key="1">
    <citation type="submission" date="2016-08" db="EMBL/GenBank/DDBJ databases">
        <title>Evolution of the type three secretion system and type three effector repertoires in Xanthomonas.</title>
        <authorList>
            <person name="Merda D."/>
            <person name="Briand M."/>
            <person name="Bosis E."/>
            <person name="Rousseau C."/>
            <person name="Portier P."/>
            <person name="Jacques M.-A."/>
            <person name="Fischer-Le Saux M."/>
        </authorList>
    </citation>
    <scope>NUCLEOTIDE SEQUENCE [LARGE SCALE GENOMIC DNA]</scope>
    <source>
        <strain evidence="1 2">CFBP 3122</strain>
    </source>
</reference>
<evidence type="ECO:0000313" key="1">
    <source>
        <dbReference type="EMBL" id="PPT74384.1"/>
    </source>
</evidence>
<accession>A0A2S6Z183</accession>
<dbReference type="Proteomes" id="UP000238270">
    <property type="component" value="Unassembled WGS sequence"/>
</dbReference>
<gene>
    <name evidence="1" type="ORF">XaplCFBP3122_17105</name>
</gene>
<evidence type="ECO:0000313" key="2">
    <source>
        <dbReference type="Proteomes" id="UP000238270"/>
    </source>
</evidence>
<dbReference type="AlphaFoldDB" id="A0A2S6Z183"/>
<name>A0A2S6Z183_9XANT</name>
<organism evidence="1 2">
    <name type="scientific">Xanthomonas arboricola pv. populi</name>
    <dbReference type="NCBI Taxonomy" id="487823"/>
    <lineage>
        <taxon>Bacteria</taxon>
        <taxon>Pseudomonadati</taxon>
        <taxon>Pseudomonadota</taxon>
        <taxon>Gammaproteobacteria</taxon>
        <taxon>Lysobacterales</taxon>
        <taxon>Lysobacteraceae</taxon>
        <taxon>Xanthomonas</taxon>
    </lineage>
</organism>
<dbReference type="EMBL" id="MIGV01000026">
    <property type="protein sequence ID" value="PPT74384.1"/>
    <property type="molecule type" value="Genomic_DNA"/>
</dbReference>
<proteinExistence type="predicted"/>
<comment type="caution">
    <text evidence="1">The sequence shown here is derived from an EMBL/GenBank/DDBJ whole genome shotgun (WGS) entry which is preliminary data.</text>
</comment>
<protein>
    <submittedName>
        <fullName evidence="1">Uncharacterized protein</fullName>
    </submittedName>
</protein>